<dbReference type="GO" id="GO:0102559">
    <property type="term" value="F:peptide chain release factor N(5)-glutamine methyltransferase activity"/>
    <property type="evidence" value="ECO:0007669"/>
    <property type="project" value="UniProtKB-EC"/>
</dbReference>
<dbReference type="InterPro" id="IPR004556">
    <property type="entry name" value="HemK-like"/>
</dbReference>
<dbReference type="EC" id="2.1.1.297" evidence="1"/>
<organism evidence="7 8">
    <name type="scientific">Streptomyces fodineus</name>
    <dbReference type="NCBI Taxonomy" id="1904616"/>
    <lineage>
        <taxon>Bacteria</taxon>
        <taxon>Bacillati</taxon>
        <taxon>Actinomycetota</taxon>
        <taxon>Actinomycetes</taxon>
        <taxon>Kitasatosporales</taxon>
        <taxon>Streptomycetaceae</taxon>
        <taxon>Streptomyces</taxon>
    </lineage>
</organism>
<dbReference type="Pfam" id="PF05175">
    <property type="entry name" value="MTS"/>
    <property type="match status" value="1"/>
</dbReference>
<protein>
    <recommendedName>
        <fullName evidence="1">peptide chain release factor N(5)-glutamine methyltransferase</fullName>
        <ecNumber evidence="1">2.1.1.297</ecNumber>
    </recommendedName>
</protein>
<dbReference type="Gene3D" id="3.40.50.150">
    <property type="entry name" value="Vaccinia Virus protein VP39"/>
    <property type="match status" value="1"/>
</dbReference>
<keyword evidence="3" id="KW-0808">Transferase</keyword>
<feature type="domain" description="Methyltransferase small" evidence="6">
    <location>
        <begin position="78"/>
        <end position="179"/>
    </location>
</feature>
<dbReference type="AlphaFoldDB" id="A0A1D7YNW2"/>
<dbReference type="NCBIfam" id="TIGR03704">
    <property type="entry name" value="PrmC_rel_meth"/>
    <property type="match status" value="1"/>
</dbReference>
<accession>A0A1D7YNW2</accession>
<dbReference type="InterPro" id="IPR029063">
    <property type="entry name" value="SAM-dependent_MTases_sf"/>
</dbReference>
<dbReference type="InterPro" id="IPR022446">
    <property type="entry name" value="MeTrfrase_put"/>
</dbReference>
<evidence type="ECO:0000256" key="3">
    <source>
        <dbReference type="ARBA" id="ARBA00022679"/>
    </source>
</evidence>
<dbReference type="NCBIfam" id="TIGR00536">
    <property type="entry name" value="hemK_fam"/>
    <property type="match status" value="1"/>
</dbReference>
<dbReference type="InterPro" id="IPR050320">
    <property type="entry name" value="N5-glutamine_MTase"/>
</dbReference>
<evidence type="ECO:0000259" key="6">
    <source>
        <dbReference type="Pfam" id="PF05175"/>
    </source>
</evidence>
<evidence type="ECO:0000313" key="7">
    <source>
        <dbReference type="EMBL" id="AOR37099.1"/>
    </source>
</evidence>
<evidence type="ECO:0000256" key="2">
    <source>
        <dbReference type="ARBA" id="ARBA00022603"/>
    </source>
</evidence>
<keyword evidence="8" id="KW-1185">Reference proteome</keyword>
<keyword evidence="2 7" id="KW-0489">Methyltransferase</keyword>
<dbReference type="PANTHER" id="PTHR18895">
    <property type="entry name" value="HEMK METHYLTRANSFERASE"/>
    <property type="match status" value="1"/>
</dbReference>
<dbReference type="Proteomes" id="UP000094960">
    <property type="component" value="Chromosome"/>
</dbReference>
<dbReference type="SUPFAM" id="SSF53335">
    <property type="entry name" value="S-adenosyl-L-methionine-dependent methyltransferases"/>
    <property type="match status" value="1"/>
</dbReference>
<evidence type="ECO:0000313" key="8">
    <source>
        <dbReference type="Proteomes" id="UP000094960"/>
    </source>
</evidence>
<dbReference type="KEGG" id="spun:BFF78_15805"/>
<gene>
    <name evidence="7" type="ORF">BFF78_15805</name>
</gene>
<dbReference type="InterPro" id="IPR007848">
    <property type="entry name" value="Small_mtfrase_dom"/>
</dbReference>
<keyword evidence="4" id="KW-0949">S-adenosyl-L-methionine</keyword>
<comment type="catalytic activity">
    <reaction evidence="5">
        <text>L-glutaminyl-[peptide chain release factor] + S-adenosyl-L-methionine = N(5)-methyl-L-glutaminyl-[peptide chain release factor] + S-adenosyl-L-homocysteine + H(+)</text>
        <dbReference type="Rhea" id="RHEA:42896"/>
        <dbReference type="Rhea" id="RHEA-COMP:10271"/>
        <dbReference type="Rhea" id="RHEA-COMP:10272"/>
        <dbReference type="ChEBI" id="CHEBI:15378"/>
        <dbReference type="ChEBI" id="CHEBI:30011"/>
        <dbReference type="ChEBI" id="CHEBI:57856"/>
        <dbReference type="ChEBI" id="CHEBI:59789"/>
        <dbReference type="ChEBI" id="CHEBI:61891"/>
        <dbReference type="EC" id="2.1.1.297"/>
    </reaction>
</comment>
<sequence>MEPVVARLRAAGCVFAEEEAELILDAAGRSTGPGSGEERAADVEVLVDRMVARRCAGEPLEHVVGWAAFCGLRIAVTPGVFVPRRRTEFLVAQAMRVGRDAALIVDLCCGAAPLATALAVRLPRAEIHAADIDPVQTASARRNLELFANRAHVHEGDLYAALPQALRGRVDLLVANAPYVPVDALATLPAEAREHEPVHSLAGGRDGLEIQRRIAAGADGWLAPGGHVIVETGEDQAPHTRALFAGAGLDAWVAECEEMEATVVVGRRPRSARSGPAACRMARSTCSCPE</sequence>
<dbReference type="GO" id="GO:0032259">
    <property type="term" value="P:methylation"/>
    <property type="evidence" value="ECO:0007669"/>
    <property type="project" value="UniProtKB-KW"/>
</dbReference>
<proteinExistence type="predicted"/>
<evidence type="ECO:0000256" key="4">
    <source>
        <dbReference type="ARBA" id="ARBA00022691"/>
    </source>
</evidence>
<evidence type="ECO:0000256" key="1">
    <source>
        <dbReference type="ARBA" id="ARBA00012771"/>
    </source>
</evidence>
<dbReference type="CDD" id="cd02440">
    <property type="entry name" value="AdoMet_MTases"/>
    <property type="match status" value="1"/>
</dbReference>
<evidence type="ECO:0000256" key="5">
    <source>
        <dbReference type="ARBA" id="ARBA00048391"/>
    </source>
</evidence>
<dbReference type="EMBL" id="CP017248">
    <property type="protein sequence ID" value="AOR37099.1"/>
    <property type="molecule type" value="Genomic_DNA"/>
</dbReference>
<dbReference type="Gene3D" id="1.10.8.10">
    <property type="entry name" value="DNA helicase RuvA subunit, C-terminal domain"/>
    <property type="match status" value="1"/>
</dbReference>
<reference evidence="8" key="1">
    <citation type="submission" date="2016-09" db="EMBL/GenBank/DDBJ databases">
        <title>Streptomyces puniciscabiei strain:TW1S1 Genome sequencing and assembly.</title>
        <authorList>
            <person name="Kim M.-K."/>
            <person name="Kim S.B."/>
        </authorList>
    </citation>
    <scope>NUCLEOTIDE SEQUENCE [LARGE SCALE GENOMIC DNA]</scope>
    <source>
        <strain evidence="8">TW1S1</strain>
    </source>
</reference>
<name>A0A1D7YNW2_9ACTN</name>
<dbReference type="PANTHER" id="PTHR18895:SF74">
    <property type="entry name" value="MTRF1L RELEASE FACTOR GLUTAMINE METHYLTRANSFERASE"/>
    <property type="match status" value="1"/>
</dbReference>